<dbReference type="EMBL" id="CP014205">
    <property type="protein sequence ID" value="AMQ84651.1"/>
    <property type="molecule type" value="Genomic_DNA"/>
</dbReference>
<sequence length="135" mass="14759">MKLDKILEDETQGNRSVTHEVHQPDEKALLSALNRLDGKTFSSTMFFLDDENFMSIGGGAQNRYVVFIALDVDQKLFTLIAPDASGDESLDVVVGGQSGSYPQNQCVDKEIAQQALMYFSAHGTADPGLTWDVEG</sequence>
<reference evidence="2" key="1">
    <citation type="submission" date="2017-12" db="EMBL/GenBank/DDBJ databases">
        <title>Pseudomonas sp. MS586 complete sequence.</title>
        <authorList>
            <person name="Lu S."/>
            <person name="Deng P."/>
        </authorList>
    </citation>
    <scope>NUCLEOTIDE SEQUENCE</scope>
    <source>
        <strain evidence="2">MS586</strain>
    </source>
</reference>
<dbReference type="InterPro" id="IPR025680">
    <property type="entry name" value="DddI"/>
</dbReference>
<evidence type="ECO:0000256" key="1">
    <source>
        <dbReference type="SAM" id="MobiDB-lite"/>
    </source>
</evidence>
<proteinExistence type="predicted"/>
<organism evidence="2 3">
    <name type="scientific">Pseudomonas glycinae</name>
    <dbReference type="NCBI Taxonomy" id="1785145"/>
    <lineage>
        <taxon>Bacteria</taxon>
        <taxon>Pseudomonadati</taxon>
        <taxon>Pseudomonadota</taxon>
        <taxon>Gammaproteobacteria</taxon>
        <taxon>Pseudomonadales</taxon>
        <taxon>Pseudomonadaceae</taxon>
        <taxon>Pseudomonas</taxon>
    </lineage>
</organism>
<gene>
    <name evidence="2" type="ORF">AWU82_15445</name>
</gene>
<dbReference type="Proteomes" id="UP000075187">
    <property type="component" value="Chromosome"/>
</dbReference>
<evidence type="ECO:0000313" key="3">
    <source>
        <dbReference type="Proteomes" id="UP000075187"/>
    </source>
</evidence>
<evidence type="ECO:0000313" key="2">
    <source>
        <dbReference type="EMBL" id="AMQ84651.1"/>
    </source>
</evidence>
<keyword evidence="2" id="KW-0418">Kinase</keyword>
<protein>
    <submittedName>
        <fullName evidence="2">Histidine kinase</fullName>
    </submittedName>
</protein>
<keyword evidence="2" id="KW-0808">Transferase</keyword>
<accession>A0ABM5ZN39</accession>
<keyword evidence="3" id="KW-1185">Reference proteome</keyword>
<name>A0ABM5ZN39_9PSED</name>
<dbReference type="GO" id="GO:0016301">
    <property type="term" value="F:kinase activity"/>
    <property type="evidence" value="ECO:0007669"/>
    <property type="project" value="UniProtKB-KW"/>
</dbReference>
<dbReference type="RefSeq" id="WP_064381959.1">
    <property type="nucleotide sequence ID" value="NZ_BQIG01000030.1"/>
</dbReference>
<feature type="region of interest" description="Disordered" evidence="1">
    <location>
        <begin position="1"/>
        <end position="21"/>
    </location>
</feature>
<dbReference type="Pfam" id="PF14430">
    <property type="entry name" value="Imm1"/>
    <property type="match status" value="1"/>
</dbReference>